<evidence type="ECO:0000313" key="3">
    <source>
        <dbReference type="EMBL" id="KOO32076.1"/>
    </source>
</evidence>
<dbReference type="CDD" id="cd00136">
    <property type="entry name" value="PDZ_canonical"/>
    <property type="match status" value="1"/>
</dbReference>
<dbReference type="Gene3D" id="2.30.42.10">
    <property type="match status" value="1"/>
</dbReference>
<comment type="caution">
    <text evidence="3">The sequence shown here is derived from an EMBL/GenBank/DDBJ whole genome shotgun (WGS) entry which is preliminary data.</text>
</comment>
<proteinExistence type="predicted"/>
<name>A0A0M0JZK1_9EUKA</name>
<dbReference type="SUPFAM" id="SSF50156">
    <property type="entry name" value="PDZ domain-like"/>
    <property type="match status" value="1"/>
</dbReference>
<accession>A0A0M0JZK1</accession>
<feature type="domain" description="PDZ" evidence="2">
    <location>
        <begin position="68"/>
        <end position="170"/>
    </location>
</feature>
<gene>
    <name evidence="3" type="ORF">Ctob_004940</name>
</gene>
<keyword evidence="1" id="KW-0732">Signal</keyword>
<protein>
    <recommendedName>
        <fullName evidence="2">PDZ domain-containing protein</fullName>
    </recommendedName>
</protein>
<dbReference type="EMBL" id="JWZX01001854">
    <property type="protein sequence ID" value="KOO32076.1"/>
    <property type="molecule type" value="Genomic_DNA"/>
</dbReference>
<dbReference type="SMART" id="SM00228">
    <property type="entry name" value="PDZ"/>
    <property type="match status" value="1"/>
</dbReference>
<evidence type="ECO:0000259" key="2">
    <source>
        <dbReference type="PROSITE" id="PS50106"/>
    </source>
</evidence>
<feature type="chain" id="PRO_5005602259" description="PDZ domain-containing protein" evidence="1">
    <location>
        <begin position="18"/>
        <end position="348"/>
    </location>
</feature>
<feature type="signal peptide" evidence="1">
    <location>
        <begin position="1"/>
        <end position="17"/>
    </location>
</feature>
<dbReference type="Proteomes" id="UP000037460">
    <property type="component" value="Unassembled WGS sequence"/>
</dbReference>
<evidence type="ECO:0000256" key="1">
    <source>
        <dbReference type="SAM" id="SignalP"/>
    </source>
</evidence>
<keyword evidence="4" id="KW-1185">Reference proteome</keyword>
<dbReference type="PROSITE" id="PS50106">
    <property type="entry name" value="PDZ"/>
    <property type="match status" value="1"/>
</dbReference>
<dbReference type="InterPro" id="IPR001478">
    <property type="entry name" value="PDZ"/>
</dbReference>
<sequence>MRVFTYLVAVAVAAVHGAQIVRRPVLLTSRLTSPRACAPSSGGDTLAREAGAQAARSAAASAQQAKPRSERGQGRAFQVVLPTKPLGLLLAQNPSGRGVFISEVLEGGSAAAYNLNASASGRLEVGDYVTEVEGRTYQSKLQASWSALEDVLAAVEAAPAPIIVRMRRGGPEPWSLDRDGRGLSVDEMVEATKSTYSRLIDSEKEEALRSAFGVIKEAERKQAAEAAAAAGYESEALKSVSKLNFELRSFAQGARDALEQLGQTILNRALLDSRLAVQTAEYLLRRALLDTGRVLSASSVAVGILSGSSVQTETARSRALGASGTMSGGAAPYASLLDSLSSRYVDCH</sequence>
<dbReference type="AlphaFoldDB" id="A0A0M0JZK1"/>
<reference evidence="4" key="1">
    <citation type="journal article" date="2015" name="PLoS Genet.">
        <title>Genome Sequence and Transcriptome Analyses of Chrysochromulina tobin: Metabolic Tools for Enhanced Algal Fitness in the Prominent Order Prymnesiales (Haptophyceae).</title>
        <authorList>
            <person name="Hovde B.T."/>
            <person name="Deodato C.R."/>
            <person name="Hunsperger H.M."/>
            <person name="Ryken S.A."/>
            <person name="Yost W."/>
            <person name="Jha R.K."/>
            <person name="Patterson J."/>
            <person name="Monnat R.J. Jr."/>
            <person name="Barlow S.B."/>
            <person name="Starkenburg S.R."/>
            <person name="Cattolico R.A."/>
        </authorList>
    </citation>
    <scope>NUCLEOTIDE SEQUENCE</scope>
    <source>
        <strain evidence="4">CCMP291</strain>
    </source>
</reference>
<organism evidence="3 4">
    <name type="scientific">Chrysochromulina tobinii</name>
    <dbReference type="NCBI Taxonomy" id="1460289"/>
    <lineage>
        <taxon>Eukaryota</taxon>
        <taxon>Haptista</taxon>
        <taxon>Haptophyta</taxon>
        <taxon>Prymnesiophyceae</taxon>
        <taxon>Prymnesiales</taxon>
        <taxon>Chrysochromulinaceae</taxon>
        <taxon>Chrysochromulina</taxon>
    </lineage>
</organism>
<dbReference type="InterPro" id="IPR036034">
    <property type="entry name" value="PDZ_sf"/>
</dbReference>
<evidence type="ECO:0000313" key="4">
    <source>
        <dbReference type="Proteomes" id="UP000037460"/>
    </source>
</evidence>
<dbReference type="OrthoDB" id="10589151at2759"/>